<keyword evidence="4 5" id="KW-0472">Membrane</keyword>
<evidence type="ECO:0000256" key="2">
    <source>
        <dbReference type="ARBA" id="ARBA00022692"/>
    </source>
</evidence>
<dbReference type="OMA" id="YVENACH"/>
<feature type="transmembrane region" description="Helical" evidence="5">
    <location>
        <begin position="76"/>
        <end position="98"/>
    </location>
</feature>
<dbReference type="KEGG" id="gtt:GUITHDRAFT_60115"/>
<reference evidence="8" key="2">
    <citation type="submission" date="2012-11" db="EMBL/GenBank/DDBJ databases">
        <authorList>
            <person name="Kuo A."/>
            <person name="Curtis B.A."/>
            <person name="Tanifuji G."/>
            <person name="Burki F."/>
            <person name="Gruber A."/>
            <person name="Irimia M."/>
            <person name="Maruyama S."/>
            <person name="Arias M.C."/>
            <person name="Ball S.G."/>
            <person name="Gile G.H."/>
            <person name="Hirakawa Y."/>
            <person name="Hopkins J.F."/>
            <person name="Rensing S.A."/>
            <person name="Schmutz J."/>
            <person name="Symeonidi A."/>
            <person name="Elias M."/>
            <person name="Eveleigh R.J."/>
            <person name="Herman E.K."/>
            <person name="Klute M.J."/>
            <person name="Nakayama T."/>
            <person name="Obornik M."/>
            <person name="Reyes-Prieto A."/>
            <person name="Armbrust E.V."/>
            <person name="Aves S.J."/>
            <person name="Beiko R.G."/>
            <person name="Coutinho P."/>
            <person name="Dacks J.B."/>
            <person name="Durnford D.G."/>
            <person name="Fast N.M."/>
            <person name="Green B.R."/>
            <person name="Grisdale C."/>
            <person name="Hempe F."/>
            <person name="Henrissat B."/>
            <person name="Hoppner M.P."/>
            <person name="Ishida K.-I."/>
            <person name="Kim E."/>
            <person name="Koreny L."/>
            <person name="Kroth P.G."/>
            <person name="Liu Y."/>
            <person name="Malik S.-B."/>
            <person name="Maier U.G."/>
            <person name="McRose D."/>
            <person name="Mock T."/>
            <person name="Neilson J.A."/>
            <person name="Onodera N.T."/>
            <person name="Poole A.M."/>
            <person name="Pritham E.J."/>
            <person name="Richards T.A."/>
            <person name="Rocap G."/>
            <person name="Roy S.W."/>
            <person name="Sarai C."/>
            <person name="Schaack S."/>
            <person name="Shirato S."/>
            <person name="Slamovits C.H."/>
            <person name="Spencer D.F."/>
            <person name="Suzuki S."/>
            <person name="Worden A.Z."/>
            <person name="Zauner S."/>
            <person name="Barry K."/>
            <person name="Bell C."/>
            <person name="Bharti A.K."/>
            <person name="Crow J.A."/>
            <person name="Grimwood J."/>
            <person name="Kramer R."/>
            <person name="Lindquist E."/>
            <person name="Lucas S."/>
            <person name="Salamov A."/>
            <person name="McFadden G.I."/>
            <person name="Lane C.E."/>
            <person name="Keeling P.J."/>
            <person name="Gray M.W."/>
            <person name="Grigoriev I.V."/>
            <person name="Archibald J.M."/>
        </authorList>
    </citation>
    <scope>NUCLEOTIDE SEQUENCE</scope>
    <source>
        <strain evidence="8">CCMP2712</strain>
    </source>
</reference>
<dbReference type="EMBL" id="JH992995">
    <property type="protein sequence ID" value="EKX46240.1"/>
    <property type="molecule type" value="Genomic_DNA"/>
</dbReference>
<keyword evidence="2 5" id="KW-0812">Transmembrane</keyword>
<dbReference type="PANTHER" id="PTHR21706">
    <property type="entry name" value="TRANSMEMBRANE PROTEIN 65"/>
    <property type="match status" value="1"/>
</dbReference>
<dbReference type="AlphaFoldDB" id="L1JDQ3"/>
<dbReference type="InterPro" id="IPR019537">
    <property type="entry name" value="TMEM65"/>
</dbReference>
<gene>
    <name evidence="6" type="ORF">GUITHDRAFT_60115</name>
</gene>
<name>L1JDQ3_GUITC</name>
<dbReference type="eggNOG" id="KOG4619">
    <property type="taxonomic scope" value="Eukaryota"/>
</dbReference>
<dbReference type="RefSeq" id="XP_005833220.1">
    <property type="nucleotide sequence ID" value="XM_005833163.1"/>
</dbReference>
<comment type="subcellular location">
    <subcellularLocation>
        <location evidence="1">Membrane</location>
        <topology evidence="1">Multi-pass membrane protein</topology>
    </subcellularLocation>
</comment>
<dbReference type="OrthoDB" id="430821at2759"/>
<dbReference type="HOGENOM" id="CLU_138911_0_0_1"/>
<evidence type="ECO:0000313" key="7">
    <source>
        <dbReference type="EnsemblProtists" id="EKX46240"/>
    </source>
</evidence>
<dbReference type="Pfam" id="PF10507">
    <property type="entry name" value="TMEM65"/>
    <property type="match status" value="1"/>
</dbReference>
<dbReference type="EnsemblProtists" id="EKX46240">
    <property type="protein sequence ID" value="EKX46240"/>
    <property type="gene ID" value="GUITHDRAFT_60115"/>
</dbReference>
<evidence type="ECO:0000256" key="1">
    <source>
        <dbReference type="ARBA" id="ARBA00004141"/>
    </source>
</evidence>
<accession>L1JDQ3</accession>
<evidence type="ECO:0000256" key="5">
    <source>
        <dbReference type="SAM" id="Phobius"/>
    </source>
</evidence>
<dbReference type="GeneID" id="17302875"/>
<dbReference type="PANTHER" id="PTHR21706:SF15">
    <property type="entry name" value="TRANSMEMBRANE PROTEIN 65"/>
    <property type="match status" value="1"/>
</dbReference>
<organism evidence="6">
    <name type="scientific">Guillardia theta (strain CCMP2712)</name>
    <name type="common">Cryptophyte</name>
    <dbReference type="NCBI Taxonomy" id="905079"/>
    <lineage>
        <taxon>Eukaryota</taxon>
        <taxon>Cryptophyceae</taxon>
        <taxon>Pyrenomonadales</taxon>
        <taxon>Geminigeraceae</taxon>
        <taxon>Guillardia</taxon>
    </lineage>
</organism>
<dbReference type="GO" id="GO:0005739">
    <property type="term" value="C:mitochondrion"/>
    <property type="evidence" value="ECO:0007669"/>
    <property type="project" value="TreeGrafter"/>
</dbReference>
<protein>
    <submittedName>
        <fullName evidence="6 7">Uncharacterized protein</fullName>
    </submittedName>
</protein>
<reference evidence="7" key="3">
    <citation type="submission" date="2016-03" db="UniProtKB">
        <authorList>
            <consortium name="EnsemblProtists"/>
        </authorList>
    </citation>
    <scope>IDENTIFICATION</scope>
</reference>
<keyword evidence="8" id="KW-1185">Reference proteome</keyword>
<dbReference type="Proteomes" id="UP000011087">
    <property type="component" value="Unassembled WGS sequence"/>
</dbReference>
<evidence type="ECO:0000313" key="6">
    <source>
        <dbReference type="EMBL" id="EKX46240.1"/>
    </source>
</evidence>
<evidence type="ECO:0000256" key="3">
    <source>
        <dbReference type="ARBA" id="ARBA00022989"/>
    </source>
</evidence>
<evidence type="ECO:0000256" key="4">
    <source>
        <dbReference type="ARBA" id="ARBA00023136"/>
    </source>
</evidence>
<dbReference type="GO" id="GO:0016020">
    <property type="term" value="C:membrane"/>
    <property type="evidence" value="ECO:0007669"/>
    <property type="project" value="UniProtKB-SubCell"/>
</dbReference>
<dbReference type="PaxDb" id="55529-EKX46240"/>
<feature type="non-terminal residue" evidence="6">
    <location>
        <position position="1"/>
    </location>
</feature>
<sequence>FGFMDNVVMITMGDLIDSTLGVTFGLSTLTAAGFGQIFSDVSGVCFGGTVEAIFLRLGLPTAKLTSEQAQLRVTRLVSTFGAACGVVVGCLLGMSTLLL</sequence>
<proteinExistence type="predicted"/>
<reference evidence="6 8" key="1">
    <citation type="journal article" date="2012" name="Nature">
        <title>Algal genomes reveal evolutionary mosaicism and the fate of nucleomorphs.</title>
        <authorList>
            <consortium name="DOE Joint Genome Institute"/>
            <person name="Curtis B.A."/>
            <person name="Tanifuji G."/>
            <person name="Burki F."/>
            <person name="Gruber A."/>
            <person name="Irimia M."/>
            <person name="Maruyama S."/>
            <person name="Arias M.C."/>
            <person name="Ball S.G."/>
            <person name="Gile G.H."/>
            <person name="Hirakawa Y."/>
            <person name="Hopkins J.F."/>
            <person name="Kuo A."/>
            <person name="Rensing S.A."/>
            <person name="Schmutz J."/>
            <person name="Symeonidi A."/>
            <person name="Elias M."/>
            <person name="Eveleigh R.J."/>
            <person name="Herman E.K."/>
            <person name="Klute M.J."/>
            <person name="Nakayama T."/>
            <person name="Obornik M."/>
            <person name="Reyes-Prieto A."/>
            <person name="Armbrust E.V."/>
            <person name="Aves S.J."/>
            <person name="Beiko R.G."/>
            <person name="Coutinho P."/>
            <person name="Dacks J.B."/>
            <person name="Durnford D.G."/>
            <person name="Fast N.M."/>
            <person name="Green B.R."/>
            <person name="Grisdale C.J."/>
            <person name="Hempel F."/>
            <person name="Henrissat B."/>
            <person name="Hoppner M.P."/>
            <person name="Ishida K."/>
            <person name="Kim E."/>
            <person name="Koreny L."/>
            <person name="Kroth P.G."/>
            <person name="Liu Y."/>
            <person name="Malik S.B."/>
            <person name="Maier U.G."/>
            <person name="McRose D."/>
            <person name="Mock T."/>
            <person name="Neilson J.A."/>
            <person name="Onodera N.T."/>
            <person name="Poole A.M."/>
            <person name="Pritham E.J."/>
            <person name="Richards T.A."/>
            <person name="Rocap G."/>
            <person name="Roy S.W."/>
            <person name="Sarai C."/>
            <person name="Schaack S."/>
            <person name="Shirato S."/>
            <person name="Slamovits C.H."/>
            <person name="Spencer D.F."/>
            <person name="Suzuki S."/>
            <person name="Worden A.Z."/>
            <person name="Zauner S."/>
            <person name="Barry K."/>
            <person name="Bell C."/>
            <person name="Bharti A.K."/>
            <person name="Crow J.A."/>
            <person name="Grimwood J."/>
            <person name="Kramer R."/>
            <person name="Lindquist E."/>
            <person name="Lucas S."/>
            <person name="Salamov A."/>
            <person name="McFadden G.I."/>
            <person name="Lane C.E."/>
            <person name="Keeling P.J."/>
            <person name="Gray M.W."/>
            <person name="Grigoriev I.V."/>
            <person name="Archibald J.M."/>
        </authorList>
    </citation>
    <scope>NUCLEOTIDE SEQUENCE</scope>
    <source>
        <strain evidence="6 8">CCMP2712</strain>
    </source>
</reference>
<evidence type="ECO:0000313" key="8">
    <source>
        <dbReference type="Proteomes" id="UP000011087"/>
    </source>
</evidence>
<feature type="non-terminal residue" evidence="6">
    <location>
        <position position="99"/>
    </location>
</feature>
<keyword evidence="3 5" id="KW-1133">Transmembrane helix</keyword>